<dbReference type="Proteomes" id="UP000598775">
    <property type="component" value="Unassembled WGS sequence"/>
</dbReference>
<dbReference type="RefSeq" id="WP_188673236.1">
    <property type="nucleotide sequence ID" value="NZ_BMGP01000001.1"/>
</dbReference>
<comment type="caution">
    <text evidence="2">The sequence shown here is derived from an EMBL/GenBank/DDBJ whole genome shotgun (WGS) entry which is preliminary data.</text>
</comment>
<organism evidence="2 3">
    <name type="scientific">Subtercola lobariae</name>
    <dbReference type="NCBI Taxonomy" id="1588641"/>
    <lineage>
        <taxon>Bacteria</taxon>
        <taxon>Bacillati</taxon>
        <taxon>Actinomycetota</taxon>
        <taxon>Actinomycetes</taxon>
        <taxon>Micrococcales</taxon>
        <taxon>Microbacteriaceae</taxon>
        <taxon>Subtercola</taxon>
    </lineage>
</organism>
<reference evidence="2 3" key="1">
    <citation type="journal article" date="2014" name="Int. J. Syst. Evol. Microbiol.">
        <title>Complete genome sequence of Corynebacterium casei LMG S-19264T (=DSM 44701T), isolated from a smear-ripened cheese.</title>
        <authorList>
            <consortium name="US DOE Joint Genome Institute (JGI-PGF)"/>
            <person name="Walter F."/>
            <person name="Albersmeier A."/>
            <person name="Kalinowski J."/>
            <person name="Ruckert C."/>
        </authorList>
    </citation>
    <scope>NUCLEOTIDE SEQUENCE [LARGE SCALE GENOMIC DNA]</scope>
    <source>
        <strain evidence="2 3">CGMCC 1.12976</strain>
    </source>
</reference>
<feature type="transmembrane region" description="Helical" evidence="1">
    <location>
        <begin position="24"/>
        <end position="46"/>
    </location>
</feature>
<keyword evidence="3" id="KW-1185">Reference proteome</keyword>
<accession>A0A917B0F9</accession>
<proteinExistence type="predicted"/>
<sequence>MDDHSETQNSAESGRLDARQRRPVLLIVLGLLLLAESFVVLAVGAWQITQLLQAPPEIYSSAIALIVMVLAAGLWVLVTAIGVFRLRPWTRGSALTWQVLQIIVAICCFQGIFGSPDDGWPLLIAGLLGIALLLAPQVVAVTRREI</sequence>
<keyword evidence="1" id="KW-0812">Transmembrane</keyword>
<name>A0A917B0F9_9MICO</name>
<gene>
    <name evidence="2" type="ORF">GCM10011399_05390</name>
</gene>
<evidence type="ECO:0000256" key="1">
    <source>
        <dbReference type="SAM" id="Phobius"/>
    </source>
</evidence>
<keyword evidence="1" id="KW-1133">Transmembrane helix</keyword>
<dbReference type="AlphaFoldDB" id="A0A917B0F9"/>
<evidence type="ECO:0000313" key="3">
    <source>
        <dbReference type="Proteomes" id="UP000598775"/>
    </source>
</evidence>
<feature type="transmembrane region" description="Helical" evidence="1">
    <location>
        <begin position="58"/>
        <end position="83"/>
    </location>
</feature>
<protein>
    <submittedName>
        <fullName evidence="2">Uncharacterized protein</fullName>
    </submittedName>
</protein>
<feature type="transmembrane region" description="Helical" evidence="1">
    <location>
        <begin position="95"/>
        <end position="113"/>
    </location>
</feature>
<evidence type="ECO:0000313" key="2">
    <source>
        <dbReference type="EMBL" id="GGF14473.1"/>
    </source>
</evidence>
<feature type="transmembrane region" description="Helical" evidence="1">
    <location>
        <begin position="119"/>
        <end position="141"/>
    </location>
</feature>
<keyword evidence="1" id="KW-0472">Membrane</keyword>
<dbReference type="EMBL" id="BMGP01000001">
    <property type="protein sequence ID" value="GGF14473.1"/>
    <property type="molecule type" value="Genomic_DNA"/>
</dbReference>